<dbReference type="HOGENOM" id="CLU_040769_0_2_5"/>
<feature type="transmembrane region" description="Helical" evidence="6">
    <location>
        <begin position="277"/>
        <end position="294"/>
    </location>
</feature>
<dbReference type="eggNOG" id="COG4603">
    <property type="taxonomic scope" value="Bacteria"/>
</dbReference>
<comment type="subcellular location">
    <subcellularLocation>
        <location evidence="1">Cell membrane</location>
        <topology evidence="1">Multi-pass membrane protein</topology>
    </subcellularLocation>
</comment>
<feature type="transmembrane region" description="Helical" evidence="6">
    <location>
        <begin position="87"/>
        <end position="104"/>
    </location>
</feature>
<dbReference type="CDD" id="cd06580">
    <property type="entry name" value="TM_PBP1_transp_TpRbsC_like"/>
    <property type="match status" value="1"/>
</dbReference>
<protein>
    <submittedName>
        <fullName evidence="7">Putative ABC transporter permease protein</fullName>
    </submittedName>
</protein>
<keyword evidence="2" id="KW-1003">Cell membrane</keyword>
<dbReference type="OrthoDB" id="45037at2"/>
<feature type="transmembrane region" description="Helical" evidence="6">
    <location>
        <begin position="53"/>
        <end position="75"/>
    </location>
</feature>
<name>M9RA65_9RHOB</name>
<dbReference type="GO" id="GO:0022857">
    <property type="term" value="F:transmembrane transporter activity"/>
    <property type="evidence" value="ECO:0007669"/>
    <property type="project" value="InterPro"/>
</dbReference>
<feature type="transmembrane region" description="Helical" evidence="6">
    <location>
        <begin position="110"/>
        <end position="128"/>
    </location>
</feature>
<dbReference type="InterPro" id="IPR001851">
    <property type="entry name" value="ABC_transp_permease"/>
</dbReference>
<keyword evidence="8" id="KW-1185">Reference proteome</keyword>
<feature type="transmembrane region" description="Helical" evidence="6">
    <location>
        <begin position="301"/>
        <end position="318"/>
    </location>
</feature>
<keyword evidence="4 6" id="KW-1133">Transmembrane helix</keyword>
<evidence type="ECO:0000313" key="7">
    <source>
        <dbReference type="EMBL" id="AGI69524.1"/>
    </source>
</evidence>
<feature type="transmembrane region" description="Helical" evidence="6">
    <location>
        <begin position="140"/>
        <end position="159"/>
    </location>
</feature>
<accession>M9RA65</accession>
<dbReference type="PANTHER" id="PTHR47089:SF1">
    <property type="entry name" value="GUANOSINE ABC TRANSPORTER PERMEASE PROTEIN NUPP"/>
    <property type="match status" value="1"/>
</dbReference>
<feature type="transmembrane region" description="Helical" evidence="6">
    <location>
        <begin position="12"/>
        <end position="33"/>
    </location>
</feature>
<evidence type="ECO:0000256" key="1">
    <source>
        <dbReference type="ARBA" id="ARBA00004651"/>
    </source>
</evidence>
<evidence type="ECO:0000256" key="3">
    <source>
        <dbReference type="ARBA" id="ARBA00022692"/>
    </source>
</evidence>
<organism evidence="7 8">
    <name type="scientific">Octadecabacter antarcticus 307</name>
    <dbReference type="NCBI Taxonomy" id="391626"/>
    <lineage>
        <taxon>Bacteria</taxon>
        <taxon>Pseudomonadati</taxon>
        <taxon>Pseudomonadota</taxon>
        <taxon>Alphaproteobacteria</taxon>
        <taxon>Rhodobacterales</taxon>
        <taxon>Roseobacteraceae</taxon>
        <taxon>Octadecabacter</taxon>
    </lineage>
</organism>
<evidence type="ECO:0000256" key="5">
    <source>
        <dbReference type="ARBA" id="ARBA00023136"/>
    </source>
</evidence>
<dbReference type="GO" id="GO:0005886">
    <property type="term" value="C:plasma membrane"/>
    <property type="evidence" value="ECO:0007669"/>
    <property type="project" value="UniProtKB-SubCell"/>
</dbReference>
<dbReference type="STRING" id="391626.OAN307_c41250"/>
<evidence type="ECO:0000256" key="2">
    <source>
        <dbReference type="ARBA" id="ARBA00022475"/>
    </source>
</evidence>
<evidence type="ECO:0000313" key="8">
    <source>
        <dbReference type="Proteomes" id="UP000005307"/>
    </source>
</evidence>
<keyword evidence="5 6" id="KW-0472">Membrane</keyword>
<reference evidence="7 8" key="1">
    <citation type="journal article" date="2013" name="PLoS ONE">
        <title>Poles Apart: Arctic and Antarctic Octadecabacter strains Share High Genome Plasticity and a New Type of Xanthorhodopsin.</title>
        <authorList>
            <person name="Vollmers J."/>
            <person name="Voget S."/>
            <person name="Dietrich S."/>
            <person name="Gollnow K."/>
            <person name="Smits M."/>
            <person name="Meyer K."/>
            <person name="Brinkhoff T."/>
            <person name="Simon M."/>
            <person name="Daniel R."/>
        </authorList>
    </citation>
    <scope>NUCLEOTIDE SEQUENCE [LARGE SCALE GENOMIC DNA]</scope>
    <source>
        <strain evidence="7 8">307</strain>
    </source>
</reference>
<dbReference type="RefSeq" id="WP_015501447.1">
    <property type="nucleotide sequence ID" value="NC_020911.1"/>
</dbReference>
<gene>
    <name evidence="7" type="ORF">OAN307_c41250</name>
</gene>
<sequence>MDKMPKWADVALVPVVSLILAALISAIVFVAVGQDPWEALKMMAYGAVGTSDSLGYTLFYATNFIFTGLAVAVAFHASLFNIGGEGQVLLGGLGAAIVVLFVPWPHWTLALIAGATAAALFGALWVAIPAYLQARRGSHIVITTIMFNFMASGVLIYMLSGPLKPDGNMQIATAVFPEAAHLPSLNDIAGLFGSDLFGRSPVNVSIFIALLACVGVWALIWHTRLGYQIRALGRSESAAKYAGISAVNITMIALLISGGLAGMMAVNNTMGVNTPQLVDNASGGAGFIGIAVALMGRNHPIGIVIAALLFGALFQGGAELSAATSIPVQIVVVIQALVIMFTGALDEMVRSPIEKLFIRFGRSRVAGE</sequence>
<keyword evidence="3 6" id="KW-0812">Transmembrane</keyword>
<dbReference type="Proteomes" id="UP000005307">
    <property type="component" value="Chromosome"/>
</dbReference>
<dbReference type="EMBL" id="CP003740">
    <property type="protein sequence ID" value="AGI69524.1"/>
    <property type="molecule type" value="Genomic_DNA"/>
</dbReference>
<feature type="transmembrane region" description="Helical" evidence="6">
    <location>
        <begin position="241"/>
        <end position="265"/>
    </location>
</feature>
<dbReference type="AlphaFoldDB" id="M9RA65"/>
<dbReference type="Pfam" id="PF02653">
    <property type="entry name" value="BPD_transp_2"/>
    <property type="match status" value="1"/>
</dbReference>
<dbReference type="KEGG" id="oat:OAN307_c41250"/>
<feature type="transmembrane region" description="Helical" evidence="6">
    <location>
        <begin position="202"/>
        <end position="220"/>
    </location>
</feature>
<evidence type="ECO:0000256" key="4">
    <source>
        <dbReference type="ARBA" id="ARBA00022989"/>
    </source>
</evidence>
<evidence type="ECO:0000256" key="6">
    <source>
        <dbReference type="SAM" id="Phobius"/>
    </source>
</evidence>
<feature type="transmembrane region" description="Helical" evidence="6">
    <location>
        <begin position="324"/>
        <end position="345"/>
    </location>
</feature>
<proteinExistence type="predicted"/>
<dbReference type="PANTHER" id="PTHR47089">
    <property type="entry name" value="ABC TRANSPORTER, PERMEASE PROTEIN"/>
    <property type="match status" value="1"/>
</dbReference>